<evidence type="ECO:0000259" key="1">
    <source>
        <dbReference type="PROSITE" id="PS51186"/>
    </source>
</evidence>
<name>A0ABU5THW3_9CYAN</name>
<dbReference type="PROSITE" id="PS51186">
    <property type="entry name" value="GNAT"/>
    <property type="match status" value="1"/>
</dbReference>
<dbReference type="SUPFAM" id="SSF55729">
    <property type="entry name" value="Acyl-CoA N-acyltransferases (Nat)"/>
    <property type="match status" value="1"/>
</dbReference>
<keyword evidence="2" id="KW-0012">Acyltransferase</keyword>
<comment type="caution">
    <text evidence="2">The sequence shown here is derived from an EMBL/GenBank/DDBJ whole genome shotgun (WGS) entry which is preliminary data.</text>
</comment>
<proteinExistence type="predicted"/>
<dbReference type="EC" id="2.3.1.-" evidence="2"/>
<dbReference type="InterPro" id="IPR016181">
    <property type="entry name" value="Acyl_CoA_acyltransferase"/>
</dbReference>
<sequence>MKIREATTDDSELIRNLHLDAFGKEEGSVVSKLAIDLLVDETAKPLLALIAENETDIVGSIIGSIMFSTVKVKGSEEIVAYILAPLAVASAFQRKGVGRALIERGLQMLKDRSTDLVFVLGDPKYYSRYGFSHNHHFSPPYELPYRDAWMAIALKDRAFESVNGQILCARSLNSPEHW</sequence>
<dbReference type="Proteomes" id="UP001301388">
    <property type="component" value="Unassembled WGS sequence"/>
</dbReference>
<accession>A0ABU5THW3</accession>
<gene>
    <name evidence="2" type="ORF">VB774_09700</name>
</gene>
<dbReference type="GO" id="GO:0016746">
    <property type="term" value="F:acyltransferase activity"/>
    <property type="evidence" value="ECO:0007669"/>
    <property type="project" value="UniProtKB-KW"/>
</dbReference>
<dbReference type="Gene3D" id="3.40.630.30">
    <property type="match status" value="1"/>
</dbReference>
<dbReference type="Pfam" id="PF13527">
    <property type="entry name" value="Acetyltransf_9"/>
    <property type="match status" value="1"/>
</dbReference>
<evidence type="ECO:0000313" key="3">
    <source>
        <dbReference type="Proteomes" id="UP001301388"/>
    </source>
</evidence>
<evidence type="ECO:0000313" key="2">
    <source>
        <dbReference type="EMBL" id="MEA5477892.1"/>
    </source>
</evidence>
<dbReference type="RefSeq" id="WP_323261495.1">
    <property type="nucleotide sequence ID" value="NZ_JAYGIE010000043.1"/>
</dbReference>
<dbReference type="InterPro" id="IPR000182">
    <property type="entry name" value="GNAT_dom"/>
</dbReference>
<dbReference type="EMBL" id="JAYGIE010000043">
    <property type="protein sequence ID" value="MEA5477892.1"/>
    <property type="molecule type" value="Genomic_DNA"/>
</dbReference>
<feature type="domain" description="N-acetyltransferase" evidence="1">
    <location>
        <begin position="1"/>
        <end position="155"/>
    </location>
</feature>
<dbReference type="CDD" id="cd04301">
    <property type="entry name" value="NAT_SF"/>
    <property type="match status" value="1"/>
</dbReference>
<keyword evidence="3" id="KW-1185">Reference proteome</keyword>
<reference evidence="2 3" key="1">
    <citation type="submission" date="2023-12" db="EMBL/GenBank/DDBJ databases">
        <title>Baltic Sea Cyanobacteria.</title>
        <authorList>
            <person name="Delbaje E."/>
            <person name="Fewer D.P."/>
            <person name="Shishido T.K."/>
        </authorList>
    </citation>
    <scope>NUCLEOTIDE SEQUENCE [LARGE SCALE GENOMIC DNA]</scope>
    <source>
        <strain evidence="2 3">UHCC 0370</strain>
    </source>
</reference>
<protein>
    <submittedName>
        <fullName evidence="2">N-acetyltransferase</fullName>
        <ecNumber evidence="2">2.3.1.-</ecNumber>
    </submittedName>
</protein>
<keyword evidence="2" id="KW-0808">Transferase</keyword>
<organism evidence="2 3">
    <name type="scientific">Pseudanabaena galeata UHCC 0370</name>
    <dbReference type="NCBI Taxonomy" id="3110310"/>
    <lineage>
        <taxon>Bacteria</taxon>
        <taxon>Bacillati</taxon>
        <taxon>Cyanobacteriota</taxon>
        <taxon>Cyanophyceae</taxon>
        <taxon>Pseudanabaenales</taxon>
        <taxon>Pseudanabaenaceae</taxon>
        <taxon>Pseudanabaena</taxon>
    </lineage>
</organism>